<name>A0ABP0I4G7_9DINO</name>
<protein>
    <submittedName>
        <fullName evidence="2">Uncharacterized protein</fullName>
    </submittedName>
</protein>
<evidence type="ECO:0000313" key="2">
    <source>
        <dbReference type="EMBL" id="CAK8997469.1"/>
    </source>
</evidence>
<keyword evidence="1" id="KW-1133">Transmembrane helix</keyword>
<accession>A0ABP0I4G7</accession>
<feature type="transmembrane region" description="Helical" evidence="1">
    <location>
        <begin position="141"/>
        <end position="166"/>
    </location>
</feature>
<comment type="caution">
    <text evidence="2">The sequence shown here is derived from an EMBL/GenBank/DDBJ whole genome shotgun (WGS) entry which is preliminary data.</text>
</comment>
<dbReference type="EMBL" id="CAXAMN010002047">
    <property type="protein sequence ID" value="CAK8997469.1"/>
    <property type="molecule type" value="Genomic_DNA"/>
</dbReference>
<evidence type="ECO:0000256" key="1">
    <source>
        <dbReference type="SAM" id="Phobius"/>
    </source>
</evidence>
<feature type="transmembrane region" description="Helical" evidence="1">
    <location>
        <begin position="74"/>
        <end position="92"/>
    </location>
</feature>
<reference evidence="2 3" key="1">
    <citation type="submission" date="2024-02" db="EMBL/GenBank/DDBJ databases">
        <authorList>
            <person name="Chen Y."/>
            <person name="Shah S."/>
            <person name="Dougan E. K."/>
            <person name="Thang M."/>
            <person name="Chan C."/>
        </authorList>
    </citation>
    <scope>NUCLEOTIDE SEQUENCE [LARGE SCALE GENOMIC DNA]</scope>
</reference>
<keyword evidence="1" id="KW-0472">Membrane</keyword>
<gene>
    <name evidence="2" type="ORF">CCMP2556_LOCUS4867</name>
</gene>
<organism evidence="2 3">
    <name type="scientific">Durusdinium trenchii</name>
    <dbReference type="NCBI Taxonomy" id="1381693"/>
    <lineage>
        <taxon>Eukaryota</taxon>
        <taxon>Sar</taxon>
        <taxon>Alveolata</taxon>
        <taxon>Dinophyceae</taxon>
        <taxon>Suessiales</taxon>
        <taxon>Symbiodiniaceae</taxon>
        <taxon>Durusdinium</taxon>
    </lineage>
</organism>
<evidence type="ECO:0000313" key="3">
    <source>
        <dbReference type="Proteomes" id="UP001642484"/>
    </source>
</evidence>
<sequence length="227" mass="24972">MVTSKLCTVIACVHLFCAALMVFTEPSYRWGAHDLQPIAFNPSQIALGAVGINARLQLQVEATRQKLRAADRQVASGFALVAFAAQDVALTLRKTTVSANEGARVAIALLLWDGMLLANYFPPISLLATWQLPTLSVHESFFVLVAGGTVAASVVYLMGLGLWRCLERWLERWRRHLDLWLADGILWFTGSCPSDSRKRSGTRVPDVMTQQALQVTALRPTAPPLEK</sequence>
<keyword evidence="1" id="KW-0812">Transmembrane</keyword>
<proteinExistence type="predicted"/>
<keyword evidence="3" id="KW-1185">Reference proteome</keyword>
<dbReference type="Proteomes" id="UP001642484">
    <property type="component" value="Unassembled WGS sequence"/>
</dbReference>
<feature type="transmembrane region" description="Helical" evidence="1">
    <location>
        <begin position="104"/>
        <end position="121"/>
    </location>
</feature>